<evidence type="ECO:0000313" key="1">
    <source>
        <dbReference type="EMBL" id="KAF6484749.1"/>
    </source>
</evidence>
<organism evidence="1 2">
    <name type="scientific">Rousettus aegyptiacus</name>
    <name type="common">Egyptian fruit bat</name>
    <name type="synonym">Pteropus aegyptiacus</name>
    <dbReference type="NCBI Taxonomy" id="9407"/>
    <lineage>
        <taxon>Eukaryota</taxon>
        <taxon>Metazoa</taxon>
        <taxon>Chordata</taxon>
        <taxon>Craniata</taxon>
        <taxon>Vertebrata</taxon>
        <taxon>Euteleostomi</taxon>
        <taxon>Mammalia</taxon>
        <taxon>Eutheria</taxon>
        <taxon>Laurasiatheria</taxon>
        <taxon>Chiroptera</taxon>
        <taxon>Yinpterochiroptera</taxon>
        <taxon>Pteropodoidea</taxon>
        <taxon>Pteropodidae</taxon>
        <taxon>Rousettinae</taxon>
        <taxon>Rousettus</taxon>
    </lineage>
</organism>
<dbReference type="GO" id="GO:0005546">
    <property type="term" value="F:phosphatidylinositol-4,5-bisphosphate binding"/>
    <property type="evidence" value="ECO:0007669"/>
    <property type="project" value="TreeGrafter"/>
</dbReference>
<evidence type="ECO:0000313" key="2">
    <source>
        <dbReference type="Proteomes" id="UP000593571"/>
    </source>
</evidence>
<accession>A0A7J8IKW1</accession>
<dbReference type="Proteomes" id="UP000593571">
    <property type="component" value="Unassembled WGS sequence"/>
</dbReference>
<name>A0A7J8IKW1_ROUAE</name>
<reference evidence="1 2" key="1">
    <citation type="journal article" date="2020" name="Nature">
        <title>Six reference-quality genomes reveal evolution of bat adaptations.</title>
        <authorList>
            <person name="Jebb D."/>
            <person name="Huang Z."/>
            <person name="Pippel M."/>
            <person name="Hughes G.M."/>
            <person name="Lavrichenko K."/>
            <person name="Devanna P."/>
            <person name="Winkler S."/>
            <person name="Jermiin L.S."/>
            <person name="Skirmuntt E.C."/>
            <person name="Katzourakis A."/>
            <person name="Burkitt-Gray L."/>
            <person name="Ray D.A."/>
            <person name="Sullivan K.A.M."/>
            <person name="Roscito J.G."/>
            <person name="Kirilenko B.M."/>
            <person name="Davalos L.M."/>
            <person name="Corthals A.P."/>
            <person name="Power M.L."/>
            <person name="Jones G."/>
            <person name="Ransome R.D."/>
            <person name="Dechmann D.K.N."/>
            <person name="Locatelli A.G."/>
            <person name="Puechmaille S.J."/>
            <person name="Fedrigo O."/>
            <person name="Jarvis E.D."/>
            <person name="Hiller M."/>
            <person name="Vernes S.C."/>
            <person name="Myers E.W."/>
            <person name="Teeling E.C."/>
        </authorList>
    </citation>
    <scope>NUCLEOTIDE SEQUENCE [LARGE SCALE GENOMIC DNA]</scope>
    <source>
        <strain evidence="1">MRouAeg1</strain>
        <tissue evidence="1">Muscle</tissue>
    </source>
</reference>
<proteinExistence type="predicted"/>
<dbReference type="InterPro" id="IPR042624">
    <property type="entry name" value="RAMD2A"/>
</dbReference>
<gene>
    <name evidence="1" type="ORF">HJG63_005924</name>
</gene>
<dbReference type="AlphaFoldDB" id="A0A7J8IKW1"/>
<dbReference type="GO" id="GO:0044232">
    <property type="term" value="C:organelle membrane contact site"/>
    <property type="evidence" value="ECO:0007669"/>
    <property type="project" value="TreeGrafter"/>
</dbReference>
<comment type="caution">
    <text evidence="1">The sequence shown here is derived from an EMBL/GenBank/DDBJ whole genome shotgun (WGS) entry which is preliminary data.</text>
</comment>
<dbReference type="GO" id="GO:2001256">
    <property type="term" value="P:regulation of store-operated calcium entry"/>
    <property type="evidence" value="ECO:0007669"/>
    <property type="project" value="TreeGrafter"/>
</dbReference>
<dbReference type="PANTHER" id="PTHR46973:SF1">
    <property type="entry name" value="GRAM DOMAIN-CONTAINING PROTEIN 2A"/>
    <property type="match status" value="1"/>
</dbReference>
<dbReference type="PANTHER" id="PTHR46973">
    <property type="entry name" value="GRAM DOMAIN-CONTAINING PROTEIN 2A"/>
    <property type="match status" value="1"/>
</dbReference>
<keyword evidence="2" id="KW-1185">Reference proteome</keyword>
<dbReference type="InterPro" id="IPR011993">
    <property type="entry name" value="PH-like_dom_sf"/>
</dbReference>
<sequence>MIKKHKMARLLPNGLAITTNTSQKYVFVSLLSRDSVYDMLRRVCTHLQPSSKKSLSVREFPEEPECESLEVLIPEMKWRKVCPASRTLSLQDNIPCIPRVSVDSMDSFFPSRKPPGSGNSRLAFVSILPRRTLWVLGFHQRSPWVYAAAALGLIVKGNLPEPSSFADCYHSSNE</sequence>
<dbReference type="Gene3D" id="2.30.29.30">
    <property type="entry name" value="Pleckstrin-homology domain (PH domain)/Phosphotyrosine-binding domain (PTB)"/>
    <property type="match status" value="1"/>
</dbReference>
<dbReference type="GO" id="GO:0061817">
    <property type="term" value="P:endoplasmic reticulum-plasma membrane tethering"/>
    <property type="evidence" value="ECO:0007669"/>
    <property type="project" value="TreeGrafter"/>
</dbReference>
<protein>
    <submittedName>
        <fullName evidence="1">GRAM domain containing 2A</fullName>
    </submittedName>
</protein>
<dbReference type="GO" id="GO:0005789">
    <property type="term" value="C:endoplasmic reticulum membrane"/>
    <property type="evidence" value="ECO:0007669"/>
    <property type="project" value="TreeGrafter"/>
</dbReference>
<dbReference type="EMBL" id="JACASE010000003">
    <property type="protein sequence ID" value="KAF6484749.1"/>
    <property type="molecule type" value="Genomic_DNA"/>
</dbReference>